<dbReference type="InterPro" id="IPR013762">
    <property type="entry name" value="Integrase-like_cat_sf"/>
</dbReference>
<evidence type="ECO:0000259" key="2">
    <source>
        <dbReference type="PROSITE" id="PS51898"/>
    </source>
</evidence>
<proteinExistence type="predicted"/>
<dbReference type="InterPro" id="IPR011010">
    <property type="entry name" value="DNA_brk_join_enz"/>
</dbReference>
<dbReference type="SUPFAM" id="SSF56349">
    <property type="entry name" value="DNA breaking-rejoining enzymes"/>
    <property type="match status" value="1"/>
</dbReference>
<organism evidence="3 4">
    <name type="scientific">Chromobacterium fluminis</name>
    <dbReference type="NCBI Taxonomy" id="3044269"/>
    <lineage>
        <taxon>Bacteria</taxon>
        <taxon>Pseudomonadati</taxon>
        <taxon>Pseudomonadota</taxon>
        <taxon>Betaproteobacteria</taxon>
        <taxon>Neisseriales</taxon>
        <taxon>Chromobacteriaceae</taxon>
        <taxon>Chromobacterium</taxon>
    </lineage>
</organism>
<keyword evidence="4" id="KW-1185">Reference proteome</keyword>
<evidence type="ECO:0000256" key="1">
    <source>
        <dbReference type="ARBA" id="ARBA00023172"/>
    </source>
</evidence>
<protein>
    <submittedName>
        <fullName evidence="3">Tyrosine-type recombinase/integrase</fullName>
    </submittedName>
</protein>
<evidence type="ECO:0000313" key="4">
    <source>
        <dbReference type="Proteomes" id="UP001515641"/>
    </source>
</evidence>
<dbReference type="Proteomes" id="UP001515641">
    <property type="component" value="Unassembled WGS sequence"/>
</dbReference>
<dbReference type="EMBL" id="JAAOMA010000004">
    <property type="protein sequence ID" value="NHR04453.1"/>
    <property type="molecule type" value="Genomic_DNA"/>
</dbReference>
<name>A0ABX0L605_9NEIS</name>
<evidence type="ECO:0000313" key="3">
    <source>
        <dbReference type="EMBL" id="NHR04453.1"/>
    </source>
</evidence>
<dbReference type="PROSITE" id="PS51898">
    <property type="entry name" value="TYR_RECOMBINASE"/>
    <property type="match status" value="1"/>
</dbReference>
<reference evidence="3 4" key="1">
    <citation type="submission" date="2020-03" db="EMBL/GenBank/DDBJ databases">
        <title>Draft genome sequence of environmentally isolated cultures.</title>
        <authorList>
            <person name="Wilson H.S."/>
            <person name="De Leon M.E."/>
        </authorList>
    </citation>
    <scope>NUCLEOTIDE SEQUENCE [LARGE SCALE GENOMIC DNA]</scope>
    <source>
        <strain evidence="3 4">HSC-31F16</strain>
    </source>
</reference>
<accession>A0ABX0L605</accession>
<dbReference type="Gene3D" id="1.10.443.10">
    <property type="entry name" value="Intergrase catalytic core"/>
    <property type="match status" value="1"/>
</dbReference>
<dbReference type="Pfam" id="PF00589">
    <property type="entry name" value="Phage_integrase"/>
    <property type="match status" value="1"/>
</dbReference>
<comment type="caution">
    <text evidence="3">The sequence shown here is derived from an EMBL/GenBank/DDBJ whole genome shotgun (WGS) entry which is preliminary data.</text>
</comment>
<dbReference type="InterPro" id="IPR002104">
    <property type="entry name" value="Integrase_catalytic"/>
</dbReference>
<dbReference type="RefSeq" id="WP_166450970.1">
    <property type="nucleotide sequence ID" value="NZ_JAAOMA010000004.1"/>
</dbReference>
<keyword evidence="1" id="KW-0233">DNA recombination</keyword>
<sequence length="336" mass="37747">MHTQTLFDSSYSLWMTDPEVAFSSWLASQNIKKDSIEVYCWMWGKFCRWMAEHNYRLDTLEKDQLGQFINEEELVKKQGYRYVRLIERVYLRINSLPDAPRNTINPAKDAAKNRLAIGKDAPMGFFSVEDRRRLALIVETGQVDDGGGKGKTGKSLKGEAGIWKRERDLALLGMFLGGGLKVHEVNGLTISCILNAETIALPYDPKARGSDAIDGAGAGTFEHQVKLEPFAVLALQRWLHQRSLNTEGNVLFPSSTKGAAMDPSSIFRRIQRLLLEAGLDQINGARSCCQTLRNCFAATHLDRETPAGEIAQLMGFVDVVTVERVRFAYEQWKKGK</sequence>
<gene>
    <name evidence="3" type="ORF">HA052_04510</name>
</gene>
<feature type="domain" description="Tyr recombinase" evidence="2">
    <location>
        <begin position="121"/>
        <end position="336"/>
    </location>
</feature>